<organism evidence="1 2">
    <name type="scientific">Cryptolaemus montrouzieri</name>
    <dbReference type="NCBI Taxonomy" id="559131"/>
    <lineage>
        <taxon>Eukaryota</taxon>
        <taxon>Metazoa</taxon>
        <taxon>Ecdysozoa</taxon>
        <taxon>Arthropoda</taxon>
        <taxon>Hexapoda</taxon>
        <taxon>Insecta</taxon>
        <taxon>Pterygota</taxon>
        <taxon>Neoptera</taxon>
        <taxon>Endopterygota</taxon>
        <taxon>Coleoptera</taxon>
        <taxon>Polyphaga</taxon>
        <taxon>Cucujiformia</taxon>
        <taxon>Coccinelloidea</taxon>
        <taxon>Coccinellidae</taxon>
        <taxon>Scymninae</taxon>
        <taxon>Scymnini</taxon>
        <taxon>Cryptolaemus</taxon>
    </lineage>
</organism>
<dbReference type="EMBL" id="JABFTP020000185">
    <property type="protein sequence ID" value="KAL3285908.1"/>
    <property type="molecule type" value="Genomic_DNA"/>
</dbReference>
<protein>
    <recommendedName>
        <fullName evidence="3">RNA-directed DNA polymerase from mobile element jockey</fullName>
    </recommendedName>
</protein>
<dbReference type="Proteomes" id="UP001516400">
    <property type="component" value="Unassembled WGS sequence"/>
</dbReference>
<evidence type="ECO:0000313" key="2">
    <source>
        <dbReference type="Proteomes" id="UP001516400"/>
    </source>
</evidence>
<reference evidence="1 2" key="1">
    <citation type="journal article" date="2021" name="BMC Biol.">
        <title>Horizontally acquired antibacterial genes associated with adaptive radiation of ladybird beetles.</title>
        <authorList>
            <person name="Li H.S."/>
            <person name="Tang X.F."/>
            <person name="Huang Y.H."/>
            <person name="Xu Z.Y."/>
            <person name="Chen M.L."/>
            <person name="Du X.Y."/>
            <person name="Qiu B.Y."/>
            <person name="Chen P.T."/>
            <person name="Zhang W."/>
            <person name="Slipinski A."/>
            <person name="Escalona H.E."/>
            <person name="Waterhouse R.M."/>
            <person name="Zwick A."/>
            <person name="Pang H."/>
        </authorList>
    </citation>
    <scope>NUCLEOTIDE SEQUENCE [LARGE SCALE GENOMIC DNA]</scope>
    <source>
        <strain evidence="1">SYSU2018</strain>
    </source>
</reference>
<evidence type="ECO:0008006" key="3">
    <source>
        <dbReference type="Google" id="ProtNLM"/>
    </source>
</evidence>
<evidence type="ECO:0000313" key="1">
    <source>
        <dbReference type="EMBL" id="KAL3285908.1"/>
    </source>
</evidence>
<comment type="caution">
    <text evidence="1">The sequence shown here is derived from an EMBL/GenBank/DDBJ whole genome shotgun (WGS) entry which is preliminary data.</text>
</comment>
<accession>A0ABD2P5C7</accession>
<sequence length="216" mass="25408">MMNKLEMWLSKWRLKPNPRKSQYIIFHHKISQNSPSITIKGIAKKPTAEIKYLGVEVDNKMNFNKYTKAIKKRTISRAKTFTKLTVRNRGINTNNAVKIYKTICRPVLEYAHPIFANCRRPALNNLKTAETTSLRTITKIRHPENRIHNPPNELLYQITNIQPIEERLKKLNKNFYALLKDSQDILDLFHHEHIAQAARKYPPKSLILTLEEQERN</sequence>
<name>A0ABD2P5C7_9CUCU</name>
<keyword evidence="2" id="KW-1185">Reference proteome</keyword>
<dbReference type="AlphaFoldDB" id="A0ABD2P5C7"/>
<proteinExistence type="predicted"/>
<gene>
    <name evidence="1" type="ORF">HHI36_000426</name>
</gene>